<sequence length="261" mass="31084">MKKRIFTYWVNKTGEEMPDYIKMCMESWRRHIEDLEIIVLNHENLSKWIDLTMDFEAFKRVTLPMQSDIVSYYVLYKHGGIYMDADTIVTKDIFEQIAQFNENKIYTFGNPQERTIHVAFIASLKKNQKMLFSGIKKAQSNMSKLIRGQMSISWDIFSNSIYHEMIRNDEKKVFEIMDRIESGGILETVMQTGNPAKDYFEFYFNNNDMDIEYIINKIKFGVVLLHNSWTPDEYKKITRETILNDNRMLSRLLKYSIGYIE</sequence>
<dbReference type="AlphaFoldDB" id="A0A644ZHJ5"/>
<dbReference type="PANTHER" id="PTHR32385">
    <property type="entry name" value="MANNOSYL PHOSPHORYLINOSITOL CERAMIDE SYNTHASE"/>
    <property type="match status" value="1"/>
</dbReference>
<proteinExistence type="predicted"/>
<dbReference type="SUPFAM" id="SSF53448">
    <property type="entry name" value="Nucleotide-diphospho-sugar transferases"/>
    <property type="match status" value="1"/>
</dbReference>
<dbReference type="GO" id="GO:0000030">
    <property type="term" value="F:mannosyltransferase activity"/>
    <property type="evidence" value="ECO:0007669"/>
    <property type="project" value="TreeGrafter"/>
</dbReference>
<dbReference type="InterPro" id="IPR029044">
    <property type="entry name" value="Nucleotide-diphossugar_trans"/>
</dbReference>
<dbReference type="Gene3D" id="3.90.550.20">
    <property type="match status" value="1"/>
</dbReference>
<dbReference type="InterPro" id="IPR051706">
    <property type="entry name" value="Glycosyltransferase_domain"/>
</dbReference>
<reference evidence="1" key="1">
    <citation type="submission" date="2019-08" db="EMBL/GenBank/DDBJ databases">
        <authorList>
            <person name="Kucharzyk K."/>
            <person name="Murdoch R.W."/>
            <person name="Higgins S."/>
            <person name="Loffler F."/>
        </authorList>
    </citation>
    <scope>NUCLEOTIDE SEQUENCE</scope>
</reference>
<comment type="caution">
    <text evidence="1">The sequence shown here is derived from an EMBL/GenBank/DDBJ whole genome shotgun (WGS) entry which is preliminary data.</text>
</comment>
<evidence type="ECO:0000313" key="1">
    <source>
        <dbReference type="EMBL" id="MPM37304.1"/>
    </source>
</evidence>
<dbReference type="InterPro" id="IPR008441">
    <property type="entry name" value="AfumC-like_glycosyl_Trfase"/>
</dbReference>
<protein>
    <recommendedName>
        <fullName evidence="2">Subversion of eukaryotic traffic protein A</fullName>
    </recommendedName>
</protein>
<evidence type="ECO:0008006" key="2">
    <source>
        <dbReference type="Google" id="ProtNLM"/>
    </source>
</evidence>
<accession>A0A644ZHJ5</accession>
<dbReference type="PANTHER" id="PTHR32385:SF15">
    <property type="entry name" value="INOSITOL PHOSPHOCERAMIDE MANNOSYLTRANSFERASE 1"/>
    <property type="match status" value="1"/>
</dbReference>
<dbReference type="GO" id="GO:0016020">
    <property type="term" value="C:membrane"/>
    <property type="evidence" value="ECO:0007669"/>
    <property type="project" value="GOC"/>
</dbReference>
<dbReference type="EMBL" id="VSSQ01007899">
    <property type="protein sequence ID" value="MPM37304.1"/>
    <property type="molecule type" value="Genomic_DNA"/>
</dbReference>
<organism evidence="1">
    <name type="scientific">bioreactor metagenome</name>
    <dbReference type="NCBI Taxonomy" id="1076179"/>
    <lineage>
        <taxon>unclassified sequences</taxon>
        <taxon>metagenomes</taxon>
        <taxon>ecological metagenomes</taxon>
    </lineage>
</organism>
<dbReference type="GO" id="GO:0051999">
    <property type="term" value="P:mannosyl-inositol phosphorylceramide biosynthetic process"/>
    <property type="evidence" value="ECO:0007669"/>
    <property type="project" value="TreeGrafter"/>
</dbReference>
<gene>
    <name evidence="1" type="ORF">SDC9_83913</name>
</gene>
<name>A0A644ZHJ5_9ZZZZ</name>
<dbReference type="Pfam" id="PF05704">
    <property type="entry name" value="Caps_synth"/>
    <property type="match status" value="1"/>
</dbReference>